<dbReference type="Pfam" id="PF00027">
    <property type="entry name" value="cNMP_binding"/>
    <property type="match status" value="1"/>
</dbReference>
<gene>
    <name evidence="2" type="ORF">AVDCRST_MAG55-440</name>
</gene>
<reference evidence="2" key="1">
    <citation type="submission" date="2020-02" db="EMBL/GenBank/DDBJ databases">
        <authorList>
            <person name="Meier V. D."/>
        </authorList>
    </citation>
    <scope>NUCLEOTIDE SEQUENCE</scope>
    <source>
        <strain evidence="2">AVDCRST_MAG55</strain>
    </source>
</reference>
<evidence type="ECO:0000259" key="1">
    <source>
        <dbReference type="PROSITE" id="PS50042"/>
    </source>
</evidence>
<dbReference type="InterPro" id="IPR050397">
    <property type="entry name" value="Env_Response_Regulators"/>
</dbReference>
<dbReference type="PANTHER" id="PTHR24567:SF74">
    <property type="entry name" value="HTH-TYPE TRANSCRIPTIONAL REGULATOR ARCR"/>
    <property type="match status" value="1"/>
</dbReference>
<evidence type="ECO:0000313" key="2">
    <source>
        <dbReference type="EMBL" id="CAA9396968.1"/>
    </source>
</evidence>
<dbReference type="InterPro" id="IPR000595">
    <property type="entry name" value="cNMP-bd_dom"/>
</dbReference>
<dbReference type="Gene3D" id="2.60.120.10">
    <property type="entry name" value="Jelly Rolls"/>
    <property type="match status" value="1"/>
</dbReference>
<feature type="domain" description="Cyclic nucleotide-binding" evidence="1">
    <location>
        <begin position="10"/>
        <end position="116"/>
    </location>
</feature>
<dbReference type="SUPFAM" id="SSF51206">
    <property type="entry name" value="cAMP-binding domain-like"/>
    <property type="match status" value="1"/>
</dbReference>
<name>A0A6J4NW31_9ACTN</name>
<dbReference type="SMART" id="SM00100">
    <property type="entry name" value="cNMP"/>
    <property type="match status" value="1"/>
</dbReference>
<dbReference type="GO" id="GO:0005829">
    <property type="term" value="C:cytosol"/>
    <property type="evidence" value="ECO:0007669"/>
    <property type="project" value="TreeGrafter"/>
</dbReference>
<dbReference type="CDD" id="cd00038">
    <property type="entry name" value="CAP_ED"/>
    <property type="match status" value="1"/>
</dbReference>
<proteinExistence type="predicted"/>
<dbReference type="InterPro" id="IPR014710">
    <property type="entry name" value="RmlC-like_jellyroll"/>
</dbReference>
<dbReference type="AlphaFoldDB" id="A0A6J4NW31"/>
<organism evidence="2">
    <name type="scientific">uncultured Rubrobacteraceae bacterium</name>
    <dbReference type="NCBI Taxonomy" id="349277"/>
    <lineage>
        <taxon>Bacteria</taxon>
        <taxon>Bacillati</taxon>
        <taxon>Actinomycetota</taxon>
        <taxon>Rubrobacteria</taxon>
        <taxon>Rubrobacterales</taxon>
        <taxon>Rubrobacteraceae</taxon>
        <taxon>environmental samples</taxon>
    </lineage>
</organism>
<accession>A0A6J4NW31</accession>
<dbReference type="EMBL" id="CADCUZ010000019">
    <property type="protein sequence ID" value="CAA9396968.1"/>
    <property type="molecule type" value="Genomic_DNA"/>
</dbReference>
<dbReference type="GO" id="GO:0003700">
    <property type="term" value="F:DNA-binding transcription factor activity"/>
    <property type="evidence" value="ECO:0007669"/>
    <property type="project" value="TreeGrafter"/>
</dbReference>
<dbReference type="PANTHER" id="PTHR24567">
    <property type="entry name" value="CRP FAMILY TRANSCRIPTIONAL REGULATORY PROTEIN"/>
    <property type="match status" value="1"/>
</dbReference>
<protein>
    <recommendedName>
        <fullName evidence="1">Cyclic nucleotide-binding domain-containing protein</fullName>
    </recommendedName>
</protein>
<dbReference type="PROSITE" id="PS50042">
    <property type="entry name" value="CNMP_BINDING_3"/>
    <property type="match status" value="1"/>
</dbReference>
<sequence length="173" mass="19344">MDDGLQGVRYFEFLTEEEREEFLEASKPVAFGVGERIIEEGAEPGSLYVLASGRVEVRKRLVGGRDRLLAEIDAGKEPTVVGERGLLGESGASATVTAVGAVRGVEIPRQTFRRMVSEGRPAAFKLSYRIARTLARRLTRLDEEVIEAIRELERRGETDVEAFRDKLITDWTF</sequence>
<dbReference type="InterPro" id="IPR018490">
    <property type="entry name" value="cNMP-bd_dom_sf"/>
</dbReference>